<dbReference type="Proteomes" id="UP000051565">
    <property type="component" value="Unassembled WGS sequence"/>
</dbReference>
<evidence type="ECO:0000256" key="1">
    <source>
        <dbReference type="SAM" id="MobiDB-lite"/>
    </source>
</evidence>
<dbReference type="SUPFAM" id="SSF160515">
    <property type="entry name" value="YueI-like"/>
    <property type="match status" value="1"/>
</dbReference>
<feature type="compositionally biased region" description="Basic and acidic residues" evidence="1">
    <location>
        <begin position="140"/>
        <end position="153"/>
    </location>
</feature>
<dbReference type="InterPro" id="IPR029064">
    <property type="entry name" value="Ribosomal_eL30-like_sf"/>
</dbReference>
<dbReference type="OrthoDB" id="95278at2"/>
<dbReference type="InterPro" id="IPR012543">
    <property type="entry name" value="DUF1694"/>
</dbReference>
<comment type="caution">
    <text evidence="2">The sequence shown here is derived from an EMBL/GenBank/DDBJ whole genome shotgun (WGS) entry which is preliminary data.</text>
</comment>
<dbReference type="PIRSF" id="PIRSF034303">
    <property type="entry name" value="DUF1694"/>
    <property type="match status" value="1"/>
</dbReference>
<feature type="region of interest" description="Disordered" evidence="1">
    <location>
        <begin position="127"/>
        <end position="153"/>
    </location>
</feature>
<dbReference type="Gene3D" id="3.30.1330.30">
    <property type="match status" value="1"/>
</dbReference>
<dbReference type="EMBL" id="JQBT01000032">
    <property type="protein sequence ID" value="KRN79191.1"/>
    <property type="molecule type" value="Genomic_DNA"/>
</dbReference>
<dbReference type="AlphaFoldDB" id="A0A0R2JXK8"/>
<dbReference type="PATRIC" id="fig|1122148.6.peg.617"/>
<evidence type="ECO:0000313" key="2">
    <source>
        <dbReference type="EMBL" id="KRN79191.1"/>
    </source>
</evidence>
<feature type="region of interest" description="Disordered" evidence="1">
    <location>
        <begin position="1"/>
        <end position="25"/>
    </location>
</feature>
<proteinExistence type="predicted"/>
<dbReference type="Pfam" id="PF07997">
    <property type="entry name" value="DUF1694"/>
    <property type="match status" value="1"/>
</dbReference>
<name>A0A0R2JXK8_9LACO</name>
<protein>
    <recommendedName>
        <fullName evidence="4">DUF1694 domain-containing protein</fullName>
    </recommendedName>
</protein>
<dbReference type="RefSeq" id="WP_054646333.1">
    <property type="nucleotide sequence ID" value="NZ_FUXS01000001.1"/>
</dbReference>
<dbReference type="STRING" id="53444.AYR59_06485"/>
<evidence type="ECO:0000313" key="3">
    <source>
        <dbReference type="Proteomes" id="UP000051565"/>
    </source>
</evidence>
<keyword evidence="3" id="KW-1185">Reference proteome</keyword>
<evidence type="ECO:0008006" key="4">
    <source>
        <dbReference type="Google" id="ProtNLM"/>
    </source>
</evidence>
<gene>
    <name evidence="2" type="ORF">IV52_GL000597</name>
</gene>
<organism evidence="2 3">
    <name type="scientific">Fructilactobacillus lindneri DSM 20690 = JCM 11027</name>
    <dbReference type="NCBI Taxonomy" id="1122148"/>
    <lineage>
        <taxon>Bacteria</taxon>
        <taxon>Bacillati</taxon>
        <taxon>Bacillota</taxon>
        <taxon>Bacilli</taxon>
        <taxon>Lactobacillales</taxon>
        <taxon>Lactobacillaceae</taxon>
        <taxon>Fructilactobacillus</taxon>
    </lineage>
</organism>
<dbReference type="GeneID" id="61250486"/>
<feature type="compositionally biased region" description="Polar residues" evidence="1">
    <location>
        <begin position="129"/>
        <end position="139"/>
    </location>
</feature>
<feature type="compositionally biased region" description="Polar residues" evidence="1">
    <location>
        <begin position="1"/>
        <end position="12"/>
    </location>
</feature>
<accession>A0A0R2JXK8</accession>
<sequence length="153" mass="17337">MSSDNGNVQNRLDQAINGGTPKINPDEQRKYLGTFRERVAFAITVSQVSNKEALTQVEKIIQEHPNYTIIINGNLPTEKQSPYLKAATANNVKFTLKTDKIYETKPEDYGIIIAAPEAIHVDNIDYHPTENQQSSSDKSTSNKKESFWKRLFH</sequence>
<reference evidence="2 3" key="1">
    <citation type="journal article" date="2015" name="Genome Announc.">
        <title>Expanding the biotechnology potential of lactobacilli through comparative genomics of 213 strains and associated genera.</title>
        <authorList>
            <person name="Sun Z."/>
            <person name="Harris H.M."/>
            <person name="McCann A."/>
            <person name="Guo C."/>
            <person name="Argimon S."/>
            <person name="Zhang W."/>
            <person name="Yang X."/>
            <person name="Jeffery I.B."/>
            <person name="Cooney J.C."/>
            <person name="Kagawa T.F."/>
            <person name="Liu W."/>
            <person name="Song Y."/>
            <person name="Salvetti E."/>
            <person name="Wrobel A."/>
            <person name="Rasinkangas P."/>
            <person name="Parkhill J."/>
            <person name="Rea M.C."/>
            <person name="O'Sullivan O."/>
            <person name="Ritari J."/>
            <person name="Douillard F.P."/>
            <person name="Paul Ross R."/>
            <person name="Yang R."/>
            <person name="Briner A.E."/>
            <person name="Felis G.E."/>
            <person name="de Vos W.M."/>
            <person name="Barrangou R."/>
            <person name="Klaenhammer T.R."/>
            <person name="Caufield P.W."/>
            <person name="Cui Y."/>
            <person name="Zhang H."/>
            <person name="O'Toole P.W."/>
        </authorList>
    </citation>
    <scope>NUCLEOTIDE SEQUENCE [LARGE SCALE GENOMIC DNA]</scope>
    <source>
        <strain evidence="2 3">DSM 20690</strain>
    </source>
</reference>